<reference evidence="1" key="1">
    <citation type="journal article" date="2021" name="Nat. Commun.">
        <title>Genomic analyses provide insights into spinach domestication and the genetic basis of agronomic traits.</title>
        <authorList>
            <person name="Cai X."/>
            <person name="Sun X."/>
            <person name="Xu C."/>
            <person name="Sun H."/>
            <person name="Wang X."/>
            <person name="Ge C."/>
            <person name="Zhang Z."/>
            <person name="Wang Q."/>
            <person name="Fei Z."/>
            <person name="Jiao C."/>
            <person name="Wang Q."/>
        </authorList>
    </citation>
    <scope>NUCLEOTIDE SEQUENCE [LARGE SCALE GENOMIC DNA]</scope>
    <source>
        <strain evidence="1">cv. Varoflay</strain>
    </source>
</reference>
<gene>
    <name evidence="2" type="primary">LOC130460104</name>
</gene>
<dbReference type="Proteomes" id="UP000813463">
    <property type="component" value="Chromosome 4"/>
</dbReference>
<evidence type="ECO:0008006" key="3">
    <source>
        <dbReference type="Google" id="ProtNLM"/>
    </source>
</evidence>
<dbReference type="GeneID" id="130460104"/>
<reference evidence="2" key="2">
    <citation type="submission" date="2025-08" db="UniProtKB">
        <authorList>
            <consortium name="RefSeq"/>
        </authorList>
    </citation>
    <scope>IDENTIFICATION</scope>
    <source>
        <tissue evidence="2">Leaf</tissue>
    </source>
</reference>
<accession>A0ABM3QK50</accession>
<organism evidence="1 2">
    <name type="scientific">Spinacia oleracea</name>
    <name type="common">Spinach</name>
    <dbReference type="NCBI Taxonomy" id="3562"/>
    <lineage>
        <taxon>Eukaryota</taxon>
        <taxon>Viridiplantae</taxon>
        <taxon>Streptophyta</taxon>
        <taxon>Embryophyta</taxon>
        <taxon>Tracheophyta</taxon>
        <taxon>Spermatophyta</taxon>
        <taxon>Magnoliopsida</taxon>
        <taxon>eudicotyledons</taxon>
        <taxon>Gunneridae</taxon>
        <taxon>Pentapetalae</taxon>
        <taxon>Caryophyllales</taxon>
        <taxon>Chenopodiaceae</taxon>
        <taxon>Chenopodioideae</taxon>
        <taxon>Anserineae</taxon>
        <taxon>Spinacia</taxon>
    </lineage>
</organism>
<dbReference type="RefSeq" id="XP_056683742.1">
    <property type="nucleotide sequence ID" value="XM_056827764.1"/>
</dbReference>
<sequence length="136" mass="15365">MPLIFYVLRPTLLPQSVATIPHSSSSSSLRVKSHDHPSVSSVSVYPIKMFRRPLLLCRDSGIKTSPIRKMNETYTIMALDAEIREIKSRLLGEVQKLKQLTPFLYYSPFRCGCGSKGVRVQISFLLSSKDDSFGRE</sequence>
<protein>
    <recommendedName>
        <fullName evidence="3">Enkurin domain-containing protein</fullName>
    </recommendedName>
</protein>
<evidence type="ECO:0000313" key="2">
    <source>
        <dbReference type="RefSeq" id="XP_056683742.1"/>
    </source>
</evidence>
<proteinExistence type="predicted"/>
<name>A0ABM3QK50_SPIOL</name>
<evidence type="ECO:0000313" key="1">
    <source>
        <dbReference type="Proteomes" id="UP000813463"/>
    </source>
</evidence>
<keyword evidence="1" id="KW-1185">Reference proteome</keyword>